<dbReference type="OrthoDB" id="9797391at2"/>
<evidence type="ECO:0000256" key="1">
    <source>
        <dbReference type="ARBA" id="ARBA00006739"/>
    </source>
</evidence>
<dbReference type="InParanoid" id="C7QK51"/>
<feature type="transmembrane region" description="Helical" evidence="4">
    <location>
        <begin position="568"/>
        <end position="586"/>
    </location>
</feature>
<feature type="transmembrane region" description="Helical" evidence="4">
    <location>
        <begin position="598"/>
        <end position="620"/>
    </location>
</feature>
<keyword evidence="2" id="KW-0328">Glycosyltransferase</keyword>
<sequence length="658" mass="72262" precursor="true">MTHPTGLVLVGLDITVLIALTLQPLGRHFDDSDQGADAVVRLPPFRRPSVPRVVVFLALITAANLVIVAMRPSPFVQVYRSLVARMVDSVVHDPGFSTYYAAKLVPLVPTTVLAFMVIAAIVLPATPGRRLMIAAHGVLFLAVSVVTSTMLALVAYAVNSPTFGPLPLIDLVLQESVAFFVVFRFAFTSFQFPRVTQVPATKPGRRWETFLLLMCLVAALCMMGSLAVVLIARAGAELFVAFLVIRALRAGVMDCIYVLLGLVRMAGPGSPRPDERRPPLEVIIPAFNEAVVIERTLRSIDRAARAYGGPVRVILCDDGSMDDTRALAEATIAEFGYATGEVIQGRHAGKSVALNLALAECEADYVYRIDADCALDANAFVYSVPHFLKHPDVGLVGAFVLPKEPYTTWIDRMRALEMIFSFGFARVMLAEVDAVPCVPGTFCAFRRLPALAIGGFVHGTLGEDVFFTCSMARLGYRAAIDPRVISYEDVPTTVRQLRVQRFRWCKGGIMSFAAYTPFGCGAPGPRNWFKMPLGAGKGLLKPFSSAMFLLTIELSILDPTVRHNVLRFVLLLLASQITSIVPRLIVMGYYRRLRLLPWMVLWIPFSFLKRFFMIEAFLSFGMRPVKPPLRVRSRFPTWSSVFRARPASALDPAGGAAE</sequence>
<keyword evidence="4" id="KW-1133">Transmembrane helix</keyword>
<keyword evidence="4" id="KW-0812">Transmembrane</keyword>
<evidence type="ECO:0000313" key="6">
    <source>
        <dbReference type="Proteomes" id="UP000000851"/>
    </source>
</evidence>
<evidence type="ECO:0000313" key="5">
    <source>
        <dbReference type="EMBL" id="ACU75125.1"/>
    </source>
</evidence>
<dbReference type="SUPFAM" id="SSF53448">
    <property type="entry name" value="Nucleotide-diphospho-sugar transferases"/>
    <property type="match status" value="1"/>
</dbReference>
<gene>
    <name evidence="5" type="ordered locus">Caci_6271</name>
</gene>
<dbReference type="eggNOG" id="COG1215">
    <property type="taxonomic scope" value="Bacteria"/>
</dbReference>
<dbReference type="InterPro" id="IPR029044">
    <property type="entry name" value="Nucleotide-diphossugar_trans"/>
</dbReference>
<dbReference type="Gene3D" id="3.90.550.10">
    <property type="entry name" value="Spore Coat Polysaccharide Biosynthesis Protein SpsA, Chain A"/>
    <property type="match status" value="1"/>
</dbReference>
<dbReference type="STRING" id="479433.Caci_6271"/>
<accession>C7QK51</accession>
<evidence type="ECO:0000256" key="3">
    <source>
        <dbReference type="ARBA" id="ARBA00022679"/>
    </source>
</evidence>
<feature type="transmembrane region" description="Helical" evidence="4">
    <location>
        <begin position="210"/>
        <end position="232"/>
    </location>
</feature>
<dbReference type="Proteomes" id="UP000000851">
    <property type="component" value="Chromosome"/>
</dbReference>
<feature type="transmembrane region" description="Helical" evidence="4">
    <location>
        <begin position="138"/>
        <end position="159"/>
    </location>
</feature>
<dbReference type="Pfam" id="PF13641">
    <property type="entry name" value="Glyco_tranf_2_3"/>
    <property type="match status" value="1"/>
</dbReference>
<feature type="transmembrane region" description="Helical" evidence="4">
    <location>
        <begin position="50"/>
        <end position="70"/>
    </location>
</feature>
<name>C7QK51_CATAD</name>
<reference evidence="5 6" key="1">
    <citation type="journal article" date="2009" name="Stand. Genomic Sci.">
        <title>Complete genome sequence of Catenulispora acidiphila type strain (ID 139908).</title>
        <authorList>
            <person name="Copeland A."/>
            <person name="Lapidus A."/>
            <person name="Glavina Del Rio T."/>
            <person name="Nolan M."/>
            <person name="Lucas S."/>
            <person name="Chen F."/>
            <person name="Tice H."/>
            <person name="Cheng J.F."/>
            <person name="Bruce D."/>
            <person name="Goodwin L."/>
            <person name="Pitluck S."/>
            <person name="Mikhailova N."/>
            <person name="Pati A."/>
            <person name="Ivanova N."/>
            <person name="Mavromatis K."/>
            <person name="Chen A."/>
            <person name="Palaniappan K."/>
            <person name="Chain P."/>
            <person name="Land M."/>
            <person name="Hauser L."/>
            <person name="Chang Y.J."/>
            <person name="Jeffries C.D."/>
            <person name="Chertkov O."/>
            <person name="Brettin T."/>
            <person name="Detter J.C."/>
            <person name="Han C."/>
            <person name="Ali Z."/>
            <person name="Tindall B.J."/>
            <person name="Goker M."/>
            <person name="Bristow J."/>
            <person name="Eisen J.A."/>
            <person name="Markowitz V."/>
            <person name="Hugenholtz P."/>
            <person name="Kyrpides N.C."/>
            <person name="Klenk H.P."/>
        </authorList>
    </citation>
    <scope>NUCLEOTIDE SEQUENCE [LARGE SCALE GENOMIC DNA]</scope>
    <source>
        <strain evidence="6">DSM 44928 / JCM 14897 / NBRC 102108 / NRRL B-24433 / ID139908</strain>
    </source>
</reference>
<dbReference type="KEGG" id="cai:Caci_6271"/>
<organism evidence="5 6">
    <name type="scientific">Catenulispora acidiphila (strain DSM 44928 / JCM 14897 / NBRC 102108 / NRRL B-24433 / ID139908)</name>
    <dbReference type="NCBI Taxonomy" id="479433"/>
    <lineage>
        <taxon>Bacteria</taxon>
        <taxon>Bacillati</taxon>
        <taxon>Actinomycetota</taxon>
        <taxon>Actinomycetes</taxon>
        <taxon>Catenulisporales</taxon>
        <taxon>Catenulisporaceae</taxon>
        <taxon>Catenulispora</taxon>
    </lineage>
</organism>
<dbReference type="HOGENOM" id="CLU_416606_0_0_11"/>
<evidence type="ECO:0000256" key="4">
    <source>
        <dbReference type="SAM" id="Phobius"/>
    </source>
</evidence>
<protein>
    <submittedName>
        <fullName evidence="5">Glycosyl transferase family 2</fullName>
    </submittedName>
</protein>
<keyword evidence="3 5" id="KW-0808">Transferase</keyword>
<comment type="similarity">
    <text evidence="1">Belongs to the glycosyltransferase 2 family.</text>
</comment>
<dbReference type="EMBL" id="CP001700">
    <property type="protein sequence ID" value="ACU75125.1"/>
    <property type="molecule type" value="Genomic_DNA"/>
</dbReference>
<dbReference type="RefSeq" id="WP_015794854.1">
    <property type="nucleotide sequence ID" value="NC_013131.1"/>
</dbReference>
<evidence type="ECO:0000256" key="2">
    <source>
        <dbReference type="ARBA" id="ARBA00022676"/>
    </source>
</evidence>
<proteinExistence type="inferred from homology"/>
<keyword evidence="6" id="KW-1185">Reference proteome</keyword>
<feature type="transmembrane region" description="Helical" evidence="4">
    <location>
        <begin position="6"/>
        <end position="25"/>
    </location>
</feature>
<dbReference type="GO" id="GO:0016757">
    <property type="term" value="F:glycosyltransferase activity"/>
    <property type="evidence" value="ECO:0007669"/>
    <property type="project" value="UniProtKB-KW"/>
</dbReference>
<dbReference type="PANTHER" id="PTHR43630">
    <property type="entry name" value="POLY-BETA-1,6-N-ACETYL-D-GLUCOSAMINE SYNTHASE"/>
    <property type="match status" value="1"/>
</dbReference>
<dbReference type="AlphaFoldDB" id="C7QK51"/>
<feature type="transmembrane region" description="Helical" evidence="4">
    <location>
        <begin position="171"/>
        <end position="190"/>
    </location>
</feature>
<keyword evidence="4" id="KW-0472">Membrane</keyword>
<feature type="transmembrane region" description="Helical" evidence="4">
    <location>
        <begin position="238"/>
        <end position="263"/>
    </location>
</feature>
<feature type="transmembrane region" description="Helical" evidence="4">
    <location>
        <begin position="104"/>
        <end position="126"/>
    </location>
</feature>
<dbReference type="CDD" id="cd06423">
    <property type="entry name" value="CESA_like"/>
    <property type="match status" value="1"/>
</dbReference>
<dbReference type="CAZy" id="GT2">
    <property type="family name" value="Glycosyltransferase Family 2"/>
</dbReference>
<dbReference type="PANTHER" id="PTHR43630:SF1">
    <property type="entry name" value="POLY-BETA-1,6-N-ACETYL-D-GLUCOSAMINE SYNTHASE"/>
    <property type="match status" value="1"/>
</dbReference>